<sequence>MTAHHYTTMAVLTGPFRPICLEPPTVRSLYGIVPSVYSAQTGVEELYKAEMATHRIVNETWPHRPQVLEVEVYHSRTLLHSAVHLYAESPRGRHLVAISHTVDNSTIPTPQDLAYTNDSGHNFRTISLNPRRGERAMVIKTHEGDWALVTAEWAGLCNGIPSGEEGIMSSSDSHSKLRGELGRGNGIPSSGSSKDLNDYFSPASSNYSLPRPPRTSLYTFPITSSSNDSFSITSSSNYSSPHVLLTFLLISLPITSSSNESSSNTSPLKLLSMPRHPSPGPPPSTPLPLPPLSLPALTLFSSYPHLLFLHLFLFFLNLILLHLFLLHVFFLLYTILPFILQRDIFLLRIPSHPPPSYSYPFSSFSSSSLSIFLLILPLPTLLPLHIPSHPQPFPFSSPFIFFLILLILILLLHIPSLPHPFLSPPTLSSFSSSSFSFSSFIFFLILLHLIPLLHILSRPLSSHPSLSSYFFFSSIFSLSSFIFLVILHHLVFS</sequence>
<dbReference type="EMBL" id="QCYY01001077">
    <property type="protein sequence ID" value="ROT80733.1"/>
    <property type="molecule type" value="Genomic_DNA"/>
</dbReference>
<feature type="transmembrane region" description="Helical" evidence="2">
    <location>
        <begin position="357"/>
        <end position="375"/>
    </location>
</feature>
<keyword evidence="2" id="KW-0812">Transmembrane</keyword>
<feature type="compositionally biased region" description="Low complexity" evidence="1">
    <location>
        <begin position="256"/>
        <end position="275"/>
    </location>
</feature>
<evidence type="ECO:0000256" key="1">
    <source>
        <dbReference type="SAM" id="MobiDB-lite"/>
    </source>
</evidence>
<feature type="transmembrane region" description="Helical" evidence="2">
    <location>
        <begin position="307"/>
        <end position="336"/>
    </location>
</feature>
<proteinExistence type="predicted"/>
<feature type="transmembrane region" description="Helical" evidence="2">
    <location>
        <begin position="469"/>
        <end position="492"/>
    </location>
</feature>
<keyword evidence="2" id="KW-0472">Membrane</keyword>
<feature type="transmembrane region" description="Helical" evidence="2">
    <location>
        <begin position="435"/>
        <end position="457"/>
    </location>
</feature>
<dbReference type="Proteomes" id="UP000283509">
    <property type="component" value="Unassembled WGS sequence"/>
</dbReference>
<keyword evidence="4" id="KW-1185">Reference proteome</keyword>
<keyword evidence="2" id="KW-1133">Transmembrane helix</keyword>
<gene>
    <name evidence="3" type="ORF">C7M84_000523</name>
</gene>
<dbReference type="AlphaFoldDB" id="A0A423TW89"/>
<feature type="region of interest" description="Disordered" evidence="1">
    <location>
        <begin position="256"/>
        <end position="285"/>
    </location>
</feature>
<evidence type="ECO:0000313" key="3">
    <source>
        <dbReference type="EMBL" id="ROT80733.1"/>
    </source>
</evidence>
<comment type="caution">
    <text evidence="3">The sequence shown here is derived from an EMBL/GenBank/DDBJ whole genome shotgun (WGS) entry which is preliminary data.</text>
</comment>
<name>A0A423TW89_PENVA</name>
<organism evidence="3 4">
    <name type="scientific">Penaeus vannamei</name>
    <name type="common">Whiteleg shrimp</name>
    <name type="synonym">Litopenaeus vannamei</name>
    <dbReference type="NCBI Taxonomy" id="6689"/>
    <lineage>
        <taxon>Eukaryota</taxon>
        <taxon>Metazoa</taxon>
        <taxon>Ecdysozoa</taxon>
        <taxon>Arthropoda</taxon>
        <taxon>Crustacea</taxon>
        <taxon>Multicrustacea</taxon>
        <taxon>Malacostraca</taxon>
        <taxon>Eumalacostraca</taxon>
        <taxon>Eucarida</taxon>
        <taxon>Decapoda</taxon>
        <taxon>Dendrobranchiata</taxon>
        <taxon>Penaeoidea</taxon>
        <taxon>Penaeidae</taxon>
        <taxon>Penaeus</taxon>
    </lineage>
</organism>
<protein>
    <submittedName>
        <fullName evidence="3">Uncharacterized protein</fullName>
    </submittedName>
</protein>
<accession>A0A423TW89</accession>
<feature type="region of interest" description="Disordered" evidence="1">
    <location>
        <begin position="164"/>
        <end position="195"/>
    </location>
</feature>
<reference evidence="3 4" key="2">
    <citation type="submission" date="2019-01" db="EMBL/GenBank/DDBJ databases">
        <title>The decoding of complex shrimp genome reveals the adaptation for benthos swimmer, frequently molting mechanism and breeding impact on genome.</title>
        <authorList>
            <person name="Sun Y."/>
            <person name="Gao Y."/>
            <person name="Yu Y."/>
        </authorList>
    </citation>
    <scope>NUCLEOTIDE SEQUENCE [LARGE SCALE GENOMIC DNA]</scope>
    <source>
        <tissue evidence="3">Muscle</tissue>
    </source>
</reference>
<feature type="compositionally biased region" description="Pro residues" evidence="1">
    <location>
        <begin position="276"/>
        <end position="285"/>
    </location>
</feature>
<dbReference type="OrthoDB" id="2684236at2759"/>
<reference evidence="3 4" key="1">
    <citation type="submission" date="2018-04" db="EMBL/GenBank/DDBJ databases">
        <authorList>
            <person name="Zhang X."/>
            <person name="Yuan J."/>
            <person name="Li F."/>
            <person name="Xiang J."/>
        </authorList>
    </citation>
    <scope>NUCLEOTIDE SEQUENCE [LARGE SCALE GENOMIC DNA]</scope>
    <source>
        <tissue evidence="3">Muscle</tissue>
    </source>
</reference>
<dbReference type="STRING" id="6689.A0A423TW89"/>
<feature type="transmembrane region" description="Helical" evidence="2">
    <location>
        <begin position="395"/>
        <end position="414"/>
    </location>
</feature>
<evidence type="ECO:0000256" key="2">
    <source>
        <dbReference type="SAM" id="Phobius"/>
    </source>
</evidence>
<evidence type="ECO:0000313" key="4">
    <source>
        <dbReference type="Proteomes" id="UP000283509"/>
    </source>
</evidence>